<dbReference type="Gene3D" id="3.30.160.250">
    <property type="match status" value="1"/>
</dbReference>
<dbReference type="Proteomes" id="UP001156215">
    <property type="component" value="Chromosome"/>
</dbReference>
<dbReference type="GO" id="GO:0015074">
    <property type="term" value="P:DNA integration"/>
    <property type="evidence" value="ECO:0007669"/>
    <property type="project" value="UniProtKB-KW"/>
</dbReference>
<evidence type="ECO:0000313" key="6">
    <source>
        <dbReference type="Proteomes" id="UP001156215"/>
    </source>
</evidence>
<organism evidence="5 6">
    <name type="scientific">Oxalobacter vibrioformis</name>
    <dbReference type="NCBI Taxonomy" id="933080"/>
    <lineage>
        <taxon>Bacteria</taxon>
        <taxon>Pseudomonadati</taxon>
        <taxon>Pseudomonadota</taxon>
        <taxon>Betaproteobacteria</taxon>
        <taxon>Burkholderiales</taxon>
        <taxon>Oxalobacteraceae</taxon>
        <taxon>Oxalobacter</taxon>
    </lineage>
</organism>
<keyword evidence="3" id="KW-0233">DNA recombination</keyword>
<evidence type="ECO:0000313" key="5">
    <source>
        <dbReference type="EMBL" id="WAW10490.1"/>
    </source>
</evidence>
<evidence type="ECO:0000256" key="3">
    <source>
        <dbReference type="ARBA" id="ARBA00023172"/>
    </source>
</evidence>
<dbReference type="GO" id="GO:0006310">
    <property type="term" value="P:DNA recombination"/>
    <property type="evidence" value="ECO:0007669"/>
    <property type="project" value="UniProtKB-KW"/>
</dbReference>
<keyword evidence="6" id="KW-1185">Reference proteome</keyword>
<dbReference type="Pfam" id="PF00589">
    <property type="entry name" value="Phage_integrase"/>
    <property type="match status" value="1"/>
</dbReference>
<accession>A0A9E9LVI1</accession>
<dbReference type="RefSeq" id="WP_269309505.1">
    <property type="nucleotide sequence ID" value="NZ_CP098242.1"/>
</dbReference>
<dbReference type="Gene3D" id="1.10.443.10">
    <property type="entry name" value="Intergrase catalytic core"/>
    <property type="match status" value="1"/>
</dbReference>
<dbReference type="PROSITE" id="PS51898">
    <property type="entry name" value="TYR_RECOMBINASE"/>
    <property type="match status" value="1"/>
</dbReference>
<dbReference type="InterPro" id="IPR013762">
    <property type="entry name" value="Integrase-like_cat_sf"/>
</dbReference>
<gene>
    <name evidence="5" type="ORF">NB640_02190</name>
</gene>
<proteinExistence type="predicted"/>
<dbReference type="EMBL" id="CP098242">
    <property type="protein sequence ID" value="WAW10490.1"/>
    <property type="molecule type" value="Genomic_DNA"/>
</dbReference>
<dbReference type="PANTHER" id="PTHR30349:SF94">
    <property type="entry name" value="INTEGRASE_RECOMBINASE HI_1414-RELATED"/>
    <property type="match status" value="1"/>
</dbReference>
<dbReference type="PANTHER" id="PTHR30349">
    <property type="entry name" value="PHAGE INTEGRASE-RELATED"/>
    <property type="match status" value="1"/>
</dbReference>
<dbReference type="Gene3D" id="1.10.150.130">
    <property type="match status" value="1"/>
</dbReference>
<feature type="domain" description="Tyr recombinase" evidence="4">
    <location>
        <begin position="113"/>
        <end position="280"/>
    </location>
</feature>
<dbReference type="KEGG" id="ovb:NB640_02190"/>
<evidence type="ECO:0000259" key="4">
    <source>
        <dbReference type="PROSITE" id="PS51898"/>
    </source>
</evidence>
<reference evidence="5" key="1">
    <citation type="journal article" date="2022" name="Front. Microbiol.">
        <title>New perspectives on an old grouping: The genomic and phenotypic variability of Oxalobacter formigenes and the implications for calcium oxalate stone prevention.</title>
        <authorList>
            <person name="Chmiel J.A."/>
            <person name="Carr C."/>
            <person name="Stuivenberg G.A."/>
            <person name="Venema R."/>
            <person name="Chanyi R.M."/>
            <person name="Al K.F."/>
            <person name="Giguere D."/>
            <person name="Say H."/>
            <person name="Akouris P.P."/>
            <person name="Dominguez Romero S.A."/>
            <person name="Kwong A."/>
            <person name="Tai V."/>
            <person name="Koval S.F."/>
            <person name="Razvi H."/>
            <person name="Bjazevic J."/>
            <person name="Burton J.P."/>
        </authorList>
    </citation>
    <scope>NUCLEOTIDE SEQUENCE</scope>
    <source>
        <strain evidence="5">WoOx3</strain>
    </source>
</reference>
<evidence type="ECO:0000256" key="1">
    <source>
        <dbReference type="ARBA" id="ARBA00022908"/>
    </source>
</evidence>
<dbReference type="CDD" id="cd00796">
    <property type="entry name" value="INT_Rci_Hp1_C"/>
    <property type="match status" value="1"/>
</dbReference>
<dbReference type="InterPro" id="IPR050090">
    <property type="entry name" value="Tyrosine_recombinase_XerCD"/>
</dbReference>
<keyword evidence="1" id="KW-0229">DNA integration</keyword>
<dbReference type="InterPro" id="IPR011010">
    <property type="entry name" value="DNA_brk_join_enz"/>
</dbReference>
<evidence type="ECO:0000256" key="2">
    <source>
        <dbReference type="ARBA" id="ARBA00023125"/>
    </source>
</evidence>
<dbReference type="AlphaFoldDB" id="A0A9E9LVI1"/>
<name>A0A9E9LVI1_9BURK</name>
<dbReference type="GO" id="GO:0003677">
    <property type="term" value="F:DNA binding"/>
    <property type="evidence" value="ECO:0007669"/>
    <property type="project" value="UniProtKB-KW"/>
</dbReference>
<dbReference type="SUPFAM" id="SSF56349">
    <property type="entry name" value="DNA breaking-rejoining enzymes"/>
    <property type="match status" value="1"/>
</dbReference>
<keyword evidence="2" id="KW-0238">DNA-binding</keyword>
<sequence length="381" mass="43857">MKRQLLRNAFEKYGATISILKKGYKQERYRIEQISRSFLGEKFVHKITSVDIATYRDQRLNHINFKTGNLISASSVRLEMSLLSNFFDIARIEWGLCEHNPVQNVRKPKLPPGRERRLTPREDRMILRYAHQHTNSTLYSIIVLALETAMRQGEIISLHWENIDLKKRVAHLPETKNGSKRDVPLSLRARDALVRLGQKNVGRVFHYTAEGIKSTWRFMLGKLGIADLHFHDLRHEAISRLFELGTLDVMEIAAISGHKNLSMLKRYTHLSAQKLAKKLETGKNRNAQHVIDMLVPYPAIVKKESGLYHVRLLDFEDMEIKGTSSQSAIRAAQDTLLRKIVLSVRMNDQFPLPDQYMESIDDSKVVMIDPLALDEMAVKPA</sequence>
<dbReference type="InterPro" id="IPR002104">
    <property type="entry name" value="Integrase_catalytic"/>
</dbReference>
<dbReference type="InterPro" id="IPR010998">
    <property type="entry name" value="Integrase_recombinase_N"/>
</dbReference>
<protein>
    <submittedName>
        <fullName evidence="5">Site-specific integrase</fullName>
    </submittedName>
</protein>